<reference evidence="2" key="1">
    <citation type="journal article" date="2020" name="Stud. Mycol.">
        <title>101 Dothideomycetes genomes: a test case for predicting lifestyles and emergence of pathogens.</title>
        <authorList>
            <person name="Haridas S."/>
            <person name="Albert R."/>
            <person name="Binder M."/>
            <person name="Bloem J."/>
            <person name="Labutti K."/>
            <person name="Salamov A."/>
            <person name="Andreopoulos B."/>
            <person name="Baker S."/>
            <person name="Barry K."/>
            <person name="Bills G."/>
            <person name="Bluhm B."/>
            <person name="Cannon C."/>
            <person name="Castanera R."/>
            <person name="Culley D."/>
            <person name="Daum C."/>
            <person name="Ezra D."/>
            <person name="Gonzalez J."/>
            <person name="Henrissat B."/>
            <person name="Kuo A."/>
            <person name="Liang C."/>
            <person name="Lipzen A."/>
            <person name="Lutzoni F."/>
            <person name="Magnuson J."/>
            <person name="Mondo S."/>
            <person name="Nolan M."/>
            <person name="Ohm R."/>
            <person name="Pangilinan J."/>
            <person name="Park H.-J."/>
            <person name="Ramirez L."/>
            <person name="Alfaro M."/>
            <person name="Sun H."/>
            <person name="Tritt A."/>
            <person name="Yoshinaga Y."/>
            <person name="Zwiers L.-H."/>
            <person name="Turgeon B."/>
            <person name="Goodwin S."/>
            <person name="Spatafora J."/>
            <person name="Crous P."/>
            <person name="Grigoriev I."/>
        </authorList>
    </citation>
    <scope>NUCLEOTIDE SEQUENCE</scope>
    <source>
        <strain evidence="2">CBS 473.64</strain>
    </source>
</reference>
<gene>
    <name evidence="2" type="ORF">P280DRAFT_470183</name>
</gene>
<organism evidence="2 3">
    <name type="scientific">Massarina eburnea CBS 473.64</name>
    <dbReference type="NCBI Taxonomy" id="1395130"/>
    <lineage>
        <taxon>Eukaryota</taxon>
        <taxon>Fungi</taxon>
        <taxon>Dikarya</taxon>
        <taxon>Ascomycota</taxon>
        <taxon>Pezizomycotina</taxon>
        <taxon>Dothideomycetes</taxon>
        <taxon>Pleosporomycetidae</taxon>
        <taxon>Pleosporales</taxon>
        <taxon>Massarineae</taxon>
        <taxon>Massarinaceae</taxon>
        <taxon>Massarina</taxon>
    </lineage>
</organism>
<name>A0A6A6RYM9_9PLEO</name>
<feature type="transmembrane region" description="Helical" evidence="1">
    <location>
        <begin position="12"/>
        <end position="32"/>
    </location>
</feature>
<keyword evidence="1" id="KW-0472">Membrane</keyword>
<proteinExistence type="predicted"/>
<protein>
    <submittedName>
        <fullName evidence="2">Uncharacterized protein</fullName>
    </submittedName>
</protein>
<dbReference type="AlphaFoldDB" id="A0A6A6RYM9"/>
<dbReference type="Proteomes" id="UP000799753">
    <property type="component" value="Unassembled WGS sequence"/>
</dbReference>
<accession>A0A6A6RYM9</accession>
<keyword evidence="3" id="KW-1185">Reference proteome</keyword>
<keyword evidence="1" id="KW-0812">Transmembrane</keyword>
<keyword evidence="1" id="KW-1133">Transmembrane helix</keyword>
<evidence type="ECO:0000313" key="3">
    <source>
        <dbReference type="Proteomes" id="UP000799753"/>
    </source>
</evidence>
<evidence type="ECO:0000313" key="2">
    <source>
        <dbReference type="EMBL" id="KAF2639543.1"/>
    </source>
</evidence>
<dbReference type="EMBL" id="MU006786">
    <property type="protein sequence ID" value="KAF2639543.1"/>
    <property type="molecule type" value="Genomic_DNA"/>
</dbReference>
<evidence type="ECO:0000256" key="1">
    <source>
        <dbReference type="SAM" id="Phobius"/>
    </source>
</evidence>
<sequence>MLTYACRISTTAMLPLPISLVSVEGLSEYFFYFLLRNGLHGLVHIFLPVLLAPLSLT</sequence>